<accession>A0ABD5P1E1</accession>
<gene>
    <name evidence="2" type="ORF">ACFOZ7_13305</name>
</gene>
<dbReference type="Proteomes" id="UP001595821">
    <property type="component" value="Unassembled WGS sequence"/>
</dbReference>
<feature type="region of interest" description="Disordered" evidence="1">
    <location>
        <begin position="1"/>
        <end position="53"/>
    </location>
</feature>
<name>A0ABD5P1E1_9EURY</name>
<protein>
    <submittedName>
        <fullName evidence="2">Uncharacterized protein</fullName>
    </submittedName>
</protein>
<evidence type="ECO:0000313" key="3">
    <source>
        <dbReference type="Proteomes" id="UP001595821"/>
    </source>
</evidence>
<dbReference type="RefSeq" id="WP_246976494.1">
    <property type="nucleotide sequence ID" value="NZ_CP095398.1"/>
</dbReference>
<sequence>MFGTSDQADDADFDSGPVLQWSGKGGATSGSRNQQRGTEGDSDDDRPEPDIPDYACYCETFDVGRLGAVDDFEASVADIEQYIEANCSHIQELAEDAKRRQQLL</sequence>
<feature type="compositionally biased region" description="Acidic residues" evidence="1">
    <location>
        <begin position="40"/>
        <end position="51"/>
    </location>
</feature>
<dbReference type="AlphaFoldDB" id="A0ABD5P1E1"/>
<proteinExistence type="predicted"/>
<reference evidence="2 3" key="1">
    <citation type="journal article" date="2014" name="Int. J. Syst. Evol. Microbiol.">
        <title>Complete genome sequence of Corynebacterium casei LMG S-19264T (=DSM 44701T), isolated from a smear-ripened cheese.</title>
        <authorList>
            <consortium name="US DOE Joint Genome Institute (JGI-PGF)"/>
            <person name="Walter F."/>
            <person name="Albersmeier A."/>
            <person name="Kalinowski J."/>
            <person name="Ruckert C."/>
        </authorList>
    </citation>
    <scope>NUCLEOTIDE SEQUENCE [LARGE SCALE GENOMIC DNA]</scope>
    <source>
        <strain evidence="2 3">IBRC-M 10912</strain>
    </source>
</reference>
<evidence type="ECO:0000256" key="1">
    <source>
        <dbReference type="SAM" id="MobiDB-lite"/>
    </source>
</evidence>
<dbReference type="GeneID" id="71856096"/>
<dbReference type="EMBL" id="JBHSDJ010000106">
    <property type="protein sequence ID" value="MFC4247910.1"/>
    <property type="molecule type" value="Genomic_DNA"/>
</dbReference>
<evidence type="ECO:0000313" key="2">
    <source>
        <dbReference type="EMBL" id="MFC4247910.1"/>
    </source>
</evidence>
<comment type="caution">
    <text evidence="2">The sequence shown here is derived from an EMBL/GenBank/DDBJ whole genome shotgun (WGS) entry which is preliminary data.</text>
</comment>
<organism evidence="2 3">
    <name type="scientific">Natribaculum luteum</name>
    <dbReference type="NCBI Taxonomy" id="1586232"/>
    <lineage>
        <taxon>Archaea</taxon>
        <taxon>Methanobacteriati</taxon>
        <taxon>Methanobacteriota</taxon>
        <taxon>Stenosarchaea group</taxon>
        <taxon>Halobacteria</taxon>
        <taxon>Halobacteriales</taxon>
        <taxon>Natrialbaceae</taxon>
        <taxon>Natribaculum</taxon>
    </lineage>
</organism>